<feature type="binding site" evidence="8">
    <location>
        <begin position="78"/>
        <end position="79"/>
    </location>
    <ligand>
        <name>substrate</name>
    </ligand>
</feature>
<gene>
    <name evidence="8" type="primary">murI</name>
    <name evidence="9" type="ORF">DPF_0622</name>
</gene>
<evidence type="ECO:0000256" key="2">
    <source>
        <dbReference type="ARBA" id="ARBA00013090"/>
    </source>
</evidence>
<evidence type="ECO:0000256" key="4">
    <source>
        <dbReference type="ARBA" id="ARBA00022984"/>
    </source>
</evidence>
<dbReference type="InterPro" id="IPR015942">
    <property type="entry name" value="Asp/Glu/hydantoin_racemase"/>
</dbReference>
<dbReference type="PROSITE" id="PS00924">
    <property type="entry name" value="ASP_GLU_RACEMASE_2"/>
    <property type="match status" value="1"/>
</dbReference>
<reference evidence="10" key="1">
    <citation type="submission" date="2016-06" db="EMBL/GenBank/DDBJ databases">
        <title>Draft genome sequence of Desulfoplanes formicivorans strain Pf12B.</title>
        <authorList>
            <person name="Watanabe M."/>
            <person name="Kojima H."/>
            <person name="Fukui M."/>
        </authorList>
    </citation>
    <scope>NUCLEOTIDE SEQUENCE [LARGE SCALE GENOMIC DNA]</scope>
    <source>
        <strain evidence="10">Pf12B</strain>
    </source>
</reference>
<evidence type="ECO:0000256" key="5">
    <source>
        <dbReference type="ARBA" id="ARBA00023235"/>
    </source>
</evidence>
<dbReference type="GO" id="GO:0071555">
    <property type="term" value="P:cell wall organization"/>
    <property type="evidence" value="ECO:0007669"/>
    <property type="project" value="UniProtKB-KW"/>
</dbReference>
<dbReference type="STRING" id="1592317.DPF_0622"/>
<feature type="active site" description="Proton donor/acceptor" evidence="8">
    <location>
        <position position="193"/>
    </location>
</feature>
<dbReference type="GO" id="GO:0008360">
    <property type="term" value="P:regulation of cell shape"/>
    <property type="evidence" value="ECO:0007669"/>
    <property type="project" value="UniProtKB-KW"/>
</dbReference>
<dbReference type="InterPro" id="IPR033134">
    <property type="entry name" value="Asp/Glu_racemase_AS_2"/>
</dbReference>
<keyword evidence="10" id="KW-1185">Reference proteome</keyword>
<evidence type="ECO:0000313" key="10">
    <source>
        <dbReference type="Proteomes" id="UP000095200"/>
    </source>
</evidence>
<evidence type="ECO:0000256" key="7">
    <source>
        <dbReference type="ARBA" id="ARBA00070053"/>
    </source>
</evidence>
<dbReference type="InterPro" id="IPR004391">
    <property type="entry name" value="Glu_race"/>
</dbReference>
<dbReference type="Pfam" id="PF01177">
    <property type="entry name" value="Asp_Glu_race"/>
    <property type="match status" value="1"/>
</dbReference>
<evidence type="ECO:0000256" key="3">
    <source>
        <dbReference type="ARBA" id="ARBA00022960"/>
    </source>
</evidence>
<accession>A0A194AF14</accession>
<dbReference type="EMBL" id="BDFE01000008">
    <property type="protein sequence ID" value="GAU07923.1"/>
    <property type="molecule type" value="Genomic_DNA"/>
</dbReference>
<dbReference type="Gene3D" id="3.40.50.1860">
    <property type="match status" value="2"/>
</dbReference>
<evidence type="ECO:0000313" key="9">
    <source>
        <dbReference type="EMBL" id="GAU07923.1"/>
    </source>
</evidence>
<organism evidence="9 10">
    <name type="scientific">Desulfoplanes formicivorans</name>
    <dbReference type="NCBI Taxonomy" id="1592317"/>
    <lineage>
        <taxon>Bacteria</taxon>
        <taxon>Pseudomonadati</taxon>
        <taxon>Thermodesulfobacteriota</taxon>
        <taxon>Desulfovibrionia</taxon>
        <taxon>Desulfovibrionales</taxon>
        <taxon>Desulfoplanaceae</taxon>
        <taxon>Desulfoplanes</taxon>
    </lineage>
</organism>
<feature type="binding site" evidence="8">
    <location>
        <begin position="14"/>
        <end position="15"/>
    </location>
    <ligand>
        <name>substrate</name>
    </ligand>
</feature>
<dbReference type="UniPathway" id="UPA00219"/>
<dbReference type="PANTHER" id="PTHR21198">
    <property type="entry name" value="GLUTAMATE RACEMASE"/>
    <property type="match status" value="1"/>
</dbReference>
<comment type="catalytic activity">
    <reaction evidence="1 8">
        <text>L-glutamate = D-glutamate</text>
        <dbReference type="Rhea" id="RHEA:12813"/>
        <dbReference type="ChEBI" id="CHEBI:29985"/>
        <dbReference type="ChEBI" id="CHEBI:29986"/>
        <dbReference type="EC" id="5.1.1.3"/>
    </reaction>
</comment>
<dbReference type="InterPro" id="IPR001920">
    <property type="entry name" value="Asp/Glu_race"/>
</dbReference>
<dbReference type="AlphaFoldDB" id="A0A194AF14"/>
<feature type="binding site" evidence="8">
    <location>
        <begin position="46"/>
        <end position="47"/>
    </location>
    <ligand>
        <name>substrate</name>
    </ligand>
</feature>
<dbReference type="GO" id="GO:0008881">
    <property type="term" value="F:glutamate racemase activity"/>
    <property type="evidence" value="ECO:0007669"/>
    <property type="project" value="UniProtKB-UniRule"/>
</dbReference>
<protein>
    <recommendedName>
        <fullName evidence="7 8">Glutamate racemase</fullName>
        <ecNumber evidence="2 8">5.1.1.3</ecNumber>
    </recommendedName>
</protein>
<comment type="caution">
    <text evidence="9">The sequence shown here is derived from an EMBL/GenBank/DDBJ whole genome shotgun (WGS) entry which is preliminary data.</text>
</comment>
<dbReference type="EC" id="5.1.1.3" evidence="2 8"/>
<evidence type="ECO:0000256" key="1">
    <source>
        <dbReference type="ARBA" id="ARBA00001602"/>
    </source>
</evidence>
<evidence type="ECO:0000256" key="6">
    <source>
        <dbReference type="ARBA" id="ARBA00023316"/>
    </source>
</evidence>
<proteinExistence type="inferred from homology"/>
<keyword evidence="5 8" id="KW-0413">Isomerase</keyword>
<comment type="pathway">
    <text evidence="8">Cell wall biogenesis; peptidoglycan biosynthesis.</text>
</comment>
<dbReference type="HAMAP" id="MF_00258">
    <property type="entry name" value="Glu_racemase"/>
    <property type="match status" value="1"/>
</dbReference>
<dbReference type="Proteomes" id="UP000095200">
    <property type="component" value="Unassembled WGS sequence"/>
</dbReference>
<dbReference type="RefSeq" id="WP_069857422.1">
    <property type="nucleotide sequence ID" value="NZ_BDFE01000008.1"/>
</dbReference>
<sequence>MTPVHTHLPIGVFDSGVGGLTVLKALRHQLPHENLIYLGDTARLPYGTKSPDTITRYALQVAAKLISQQIKLLVVACNTVSSVALADLALQCAPVPVIGVVKPGAQAACRATRNRQIAVMGTESTISRGAYQQAIHAIDPNATVLSTSCTLFVALAEEGWLTGSIVESVAKRYLDDLLANHPGTSPDCLVLGCTHFPLLAPAIARVAGPTMTLVDSASTTAVEVANILKGQNLCTISRQPGSTRFLATDSASRFARVGSIFLQQPLTSRDVEIVDL</sequence>
<keyword evidence="4 8" id="KW-0573">Peptidoglycan synthesis</keyword>
<keyword evidence="6 8" id="KW-0961">Cell wall biogenesis/degradation</keyword>
<evidence type="ECO:0000256" key="8">
    <source>
        <dbReference type="HAMAP-Rule" id="MF_00258"/>
    </source>
</evidence>
<comment type="function">
    <text evidence="8">Provides the (R)-glutamate required for cell wall biosynthesis.</text>
</comment>
<dbReference type="NCBIfam" id="TIGR00067">
    <property type="entry name" value="glut_race"/>
    <property type="match status" value="1"/>
</dbReference>
<feature type="binding site" evidence="8">
    <location>
        <begin position="194"/>
        <end position="195"/>
    </location>
    <ligand>
        <name>substrate</name>
    </ligand>
</feature>
<feature type="active site" description="Proton donor/acceptor" evidence="8">
    <location>
        <position position="77"/>
    </location>
</feature>
<dbReference type="PANTHER" id="PTHR21198:SF2">
    <property type="entry name" value="GLUTAMATE RACEMASE"/>
    <property type="match status" value="1"/>
</dbReference>
<comment type="similarity">
    <text evidence="8">Belongs to the aspartate/glutamate racemases family.</text>
</comment>
<keyword evidence="3 8" id="KW-0133">Cell shape</keyword>
<dbReference type="FunFam" id="3.40.50.1860:FF:000002">
    <property type="entry name" value="Glutamate racemase"/>
    <property type="match status" value="1"/>
</dbReference>
<dbReference type="GO" id="GO:0009252">
    <property type="term" value="P:peptidoglycan biosynthetic process"/>
    <property type="evidence" value="ECO:0007669"/>
    <property type="project" value="UniProtKB-UniRule"/>
</dbReference>
<name>A0A194AF14_9BACT</name>
<dbReference type="SUPFAM" id="SSF53681">
    <property type="entry name" value="Aspartate/glutamate racemase"/>
    <property type="match status" value="2"/>
</dbReference>
<dbReference type="OrthoDB" id="9801055at2"/>